<keyword evidence="2" id="KW-1133">Transmembrane helix</keyword>
<dbReference type="AlphaFoldDB" id="A0A1X0NIL3"/>
<dbReference type="EMBL" id="NBCO01000043">
    <property type="protein sequence ID" value="ORC84582.1"/>
    <property type="molecule type" value="Genomic_DNA"/>
</dbReference>
<comment type="caution">
    <text evidence="3">The sequence shown here is derived from an EMBL/GenBank/DDBJ whole genome shotgun (WGS) entry which is preliminary data.</text>
</comment>
<dbReference type="VEuPathDB" id="TriTrypDB:TM35_000431500"/>
<evidence type="ECO:0000313" key="4">
    <source>
        <dbReference type="Proteomes" id="UP000192257"/>
    </source>
</evidence>
<dbReference type="GeneID" id="39989829"/>
<feature type="compositionally biased region" description="Low complexity" evidence="1">
    <location>
        <begin position="207"/>
        <end position="225"/>
    </location>
</feature>
<organism evidence="3 4">
    <name type="scientific">Trypanosoma theileri</name>
    <dbReference type="NCBI Taxonomy" id="67003"/>
    <lineage>
        <taxon>Eukaryota</taxon>
        <taxon>Discoba</taxon>
        <taxon>Euglenozoa</taxon>
        <taxon>Kinetoplastea</taxon>
        <taxon>Metakinetoplastina</taxon>
        <taxon>Trypanosomatida</taxon>
        <taxon>Trypanosomatidae</taxon>
        <taxon>Trypanosoma</taxon>
    </lineage>
</organism>
<accession>A0A1X0NIL3</accession>
<dbReference type="RefSeq" id="XP_028878648.1">
    <property type="nucleotide sequence ID" value="XM_029030049.1"/>
</dbReference>
<keyword evidence="4" id="KW-1185">Reference proteome</keyword>
<evidence type="ECO:0000313" key="3">
    <source>
        <dbReference type="EMBL" id="ORC84582.1"/>
    </source>
</evidence>
<feature type="transmembrane region" description="Helical" evidence="2">
    <location>
        <begin position="79"/>
        <end position="101"/>
    </location>
</feature>
<gene>
    <name evidence="3" type="ORF">TM35_000431500</name>
</gene>
<keyword evidence="2" id="KW-0472">Membrane</keyword>
<keyword evidence="2" id="KW-0812">Transmembrane</keyword>
<evidence type="ECO:0000256" key="2">
    <source>
        <dbReference type="SAM" id="Phobius"/>
    </source>
</evidence>
<dbReference type="Proteomes" id="UP000192257">
    <property type="component" value="Unassembled WGS sequence"/>
</dbReference>
<feature type="region of interest" description="Disordered" evidence="1">
    <location>
        <begin position="206"/>
        <end position="225"/>
    </location>
</feature>
<dbReference type="OrthoDB" id="244192at2759"/>
<proteinExistence type="predicted"/>
<evidence type="ECO:0000256" key="1">
    <source>
        <dbReference type="SAM" id="MobiDB-lite"/>
    </source>
</evidence>
<reference evidence="3 4" key="1">
    <citation type="submission" date="2017-03" db="EMBL/GenBank/DDBJ databases">
        <title>An alternative strategy for trypanosome survival in the mammalian bloodstream revealed through genome and transcriptome analysis of the ubiquitous bovine parasite Trypanosoma (Megatrypanum) theileri.</title>
        <authorList>
            <person name="Kelly S."/>
            <person name="Ivens A."/>
            <person name="Mott A."/>
            <person name="O'Neill E."/>
            <person name="Emms D."/>
            <person name="Macleod O."/>
            <person name="Voorheis P."/>
            <person name="Matthews J."/>
            <person name="Matthews K."/>
            <person name="Carrington M."/>
        </authorList>
    </citation>
    <scope>NUCLEOTIDE SEQUENCE [LARGE SCALE GENOMIC DNA]</scope>
    <source>
        <strain evidence="3">Edinburgh</strain>
    </source>
</reference>
<protein>
    <submittedName>
        <fullName evidence="3">Uncharacterized protein</fullName>
    </submittedName>
</protein>
<name>A0A1X0NIL3_9TRYP</name>
<sequence length="930" mass="105236">MLASLNRNEKHIPIKMETFIRSLHGDALVSLLEYLAIYQTHCLFQYTERNKSEKQKASYLCELLFVALIDRIVELSSKHVAFIVSLCNAAGIISPAFYLILYYSRQSLRRTQAIQTLRSICTISTGDISSPMIYHSFPNMMSAVSIQVAALSFLLIRCMELESTLEGYDTGQILCRALIRYFGSVQPDVRTACLWRARKMIRKQQYSSEPVNSSNNSNNNKLMESNSSFPSELELILAESSSPQKTFAAMEEASRSLTLINVDTAYLRSLILRNSVTNHNKKQWNVNSTPEVVSVDHIVRLHQQLPLVEKLHGELKLSTIEVLSQRVMELSHLQDVVSLAESTIRYCPLLSPVLLHRILQLSCIEESNETAEAFQSTLTALYRLLPHVDILDVLESAIVYGTLTGISTRKSVNDEKMTSISLSFVKCLAIHVPKQLVPTLFHRLFRQRELAAFQLPTFLLRVLLEVLESIDLDSLSTEDVKCIQLFLQQERRKLVPWCTQKEEEMMNNSHLLMDAIEKAATLRTHNIFNESNTTTTTTIGTTSNNNSNSTSAITMNADQLSLSIEPKSSDNTMSVVKNALTSIFGVRAAIFVTAETALQHRKSLSWLYAMYRISVSLLCELEAFKALALFQGKQLHINEKQCALVQLSESIEDDNLLEKGDDLQTSNYVLHEGELRSYIEQWLSDDTKESSLLKQLISLASGDDITSSFISYAALSRHDIGAMNMIRLHSWSSAVVFDRERICNNNCVYSQPLQRCEEGEEISTDVSVSTVGNDGNDVDNKHNIPLYKDIIAISKSALHFVELQWSGKDYHPPTAVNTVCLWAYADLVVLEKDPTMRLNYYEALLRLCKSEKDVMFLQQAPSSIHRDVFAFAGGRGMWQQGIELIRLAESVSKEFQLPPEVYGQVMRACLMHRVPIPSFLRERFENITNR</sequence>